<name>A0A8J3LCM8_9ACTN</name>
<dbReference type="AlphaFoldDB" id="A0A8J3LCM8"/>
<dbReference type="Proteomes" id="UP000630887">
    <property type="component" value="Unassembled WGS sequence"/>
</dbReference>
<dbReference type="PROSITE" id="PS51257">
    <property type="entry name" value="PROKAR_LIPOPROTEIN"/>
    <property type="match status" value="1"/>
</dbReference>
<dbReference type="RefSeq" id="WP_203698124.1">
    <property type="nucleotide sequence ID" value="NZ_BAAALC010000006.1"/>
</dbReference>
<reference evidence="3 4" key="1">
    <citation type="submission" date="2021-01" db="EMBL/GenBank/DDBJ databases">
        <title>Whole genome shotgun sequence of Catellatospora coxensis NBRC 107359.</title>
        <authorList>
            <person name="Komaki H."/>
            <person name="Tamura T."/>
        </authorList>
    </citation>
    <scope>NUCLEOTIDE SEQUENCE [LARGE SCALE GENOMIC DNA]</scope>
    <source>
        <strain evidence="3 4">NBRC 107359</strain>
    </source>
</reference>
<keyword evidence="2" id="KW-0732">Signal</keyword>
<sequence>MRRLTAAAGIAVALLALTACRSNPNVAAYAGDTTFTEEQVTDLIDEVKKIPNIDPQAVPDRYQVVQLLVLDEVCKRAAADLKATLPPVQTQPGQPALAGLQQSLQNCRENLPVKGVQPTPAELREVYDNGVAVGAINAADPANSFDKVAPQLAQSGELGDALAKRNVLKDTAEAMNVSVNPRYRPMNFAVLSFNQGPALSLGLGQPADAVEDGVLPTDAAAEPQPQQ</sequence>
<proteinExistence type="predicted"/>
<evidence type="ECO:0000256" key="2">
    <source>
        <dbReference type="SAM" id="SignalP"/>
    </source>
</evidence>
<accession>A0A8J3LCM8</accession>
<organism evidence="3 4">
    <name type="scientific">Catellatospora coxensis</name>
    <dbReference type="NCBI Taxonomy" id="310354"/>
    <lineage>
        <taxon>Bacteria</taxon>
        <taxon>Bacillati</taxon>
        <taxon>Actinomycetota</taxon>
        <taxon>Actinomycetes</taxon>
        <taxon>Micromonosporales</taxon>
        <taxon>Micromonosporaceae</taxon>
        <taxon>Catellatospora</taxon>
    </lineage>
</organism>
<evidence type="ECO:0000313" key="4">
    <source>
        <dbReference type="Proteomes" id="UP000630887"/>
    </source>
</evidence>
<protein>
    <recommendedName>
        <fullName evidence="5">Lipoprotein</fullName>
    </recommendedName>
</protein>
<dbReference type="EMBL" id="BONI01000083">
    <property type="protein sequence ID" value="GIG10260.1"/>
    <property type="molecule type" value="Genomic_DNA"/>
</dbReference>
<gene>
    <name evidence="3" type="ORF">Cco03nite_69600</name>
</gene>
<comment type="caution">
    <text evidence="3">The sequence shown here is derived from an EMBL/GenBank/DDBJ whole genome shotgun (WGS) entry which is preliminary data.</text>
</comment>
<feature type="signal peptide" evidence="2">
    <location>
        <begin position="1"/>
        <end position="27"/>
    </location>
</feature>
<evidence type="ECO:0000256" key="1">
    <source>
        <dbReference type="SAM" id="MobiDB-lite"/>
    </source>
</evidence>
<evidence type="ECO:0000313" key="3">
    <source>
        <dbReference type="EMBL" id="GIG10260.1"/>
    </source>
</evidence>
<feature type="region of interest" description="Disordered" evidence="1">
    <location>
        <begin position="208"/>
        <end position="227"/>
    </location>
</feature>
<feature type="chain" id="PRO_5039226942" description="Lipoprotein" evidence="2">
    <location>
        <begin position="28"/>
        <end position="227"/>
    </location>
</feature>
<keyword evidence="4" id="KW-1185">Reference proteome</keyword>
<evidence type="ECO:0008006" key="5">
    <source>
        <dbReference type="Google" id="ProtNLM"/>
    </source>
</evidence>